<evidence type="ECO:0000313" key="2">
    <source>
        <dbReference type="EMBL" id="MBR0596591.1"/>
    </source>
</evidence>
<evidence type="ECO:0000256" key="1">
    <source>
        <dbReference type="SAM" id="Phobius"/>
    </source>
</evidence>
<keyword evidence="3" id="KW-1185">Reference proteome</keyword>
<sequence>MNDILTNAAGVFNAAAYYFKSAVALLVSNPYFLGFSVVLLLTAGKSLKLGRIVSAKG</sequence>
<dbReference type="Proteomes" id="UP000675664">
    <property type="component" value="Unassembled WGS sequence"/>
</dbReference>
<reference evidence="2" key="1">
    <citation type="submission" date="2021-04" db="EMBL/GenBank/DDBJ databases">
        <title>Sinoanaerobacter chloroacetimidivorans sp. nov., an obligate anaerobic bacterium isolated from anaerobic sludge.</title>
        <authorList>
            <person name="Bao Y."/>
        </authorList>
    </citation>
    <scope>NUCLEOTIDE SEQUENCE</scope>
    <source>
        <strain evidence="2">BAD-6</strain>
    </source>
</reference>
<protein>
    <submittedName>
        <fullName evidence="2">Uncharacterized protein</fullName>
    </submittedName>
</protein>
<comment type="caution">
    <text evidence="2">The sequence shown here is derived from an EMBL/GenBank/DDBJ whole genome shotgun (WGS) entry which is preliminary data.</text>
</comment>
<keyword evidence="1" id="KW-0472">Membrane</keyword>
<feature type="transmembrane region" description="Helical" evidence="1">
    <location>
        <begin position="22"/>
        <end position="41"/>
    </location>
</feature>
<dbReference type="AlphaFoldDB" id="A0A8J8B0G3"/>
<keyword evidence="1" id="KW-1133">Transmembrane helix</keyword>
<accession>A0A8J8B0G3</accession>
<dbReference type="EMBL" id="JAGSND010000001">
    <property type="protein sequence ID" value="MBR0596591.1"/>
    <property type="molecule type" value="Genomic_DNA"/>
</dbReference>
<evidence type="ECO:0000313" key="3">
    <source>
        <dbReference type="Proteomes" id="UP000675664"/>
    </source>
</evidence>
<reference evidence="2" key="2">
    <citation type="submission" date="2021-04" db="EMBL/GenBank/DDBJ databases">
        <authorList>
            <person name="Liu J."/>
        </authorList>
    </citation>
    <scope>NUCLEOTIDE SEQUENCE</scope>
    <source>
        <strain evidence="2">BAD-6</strain>
    </source>
</reference>
<gene>
    <name evidence="2" type="ORF">KCX82_01760</name>
</gene>
<dbReference type="RefSeq" id="WP_227016715.1">
    <property type="nucleotide sequence ID" value="NZ_JAGSND010000001.1"/>
</dbReference>
<name>A0A8J8B0G3_9FIRM</name>
<keyword evidence="1" id="KW-0812">Transmembrane</keyword>
<proteinExistence type="predicted"/>
<organism evidence="2 3">
    <name type="scientific">Sinanaerobacter chloroacetimidivorans</name>
    <dbReference type="NCBI Taxonomy" id="2818044"/>
    <lineage>
        <taxon>Bacteria</taxon>
        <taxon>Bacillati</taxon>
        <taxon>Bacillota</taxon>
        <taxon>Clostridia</taxon>
        <taxon>Peptostreptococcales</taxon>
        <taxon>Anaerovoracaceae</taxon>
        <taxon>Sinanaerobacter</taxon>
    </lineage>
</organism>